<reference evidence="1 2" key="1">
    <citation type="submission" date="2023-04" db="EMBL/GenBank/DDBJ databases">
        <title>YMD61, complete Genome.</title>
        <authorList>
            <person name="Zhang J."/>
        </authorList>
    </citation>
    <scope>NUCLEOTIDE SEQUENCE [LARGE SCALE GENOMIC DNA]</scope>
    <source>
        <strain evidence="1 2">YMD61</strain>
    </source>
</reference>
<dbReference type="RefSeq" id="WP_281466562.1">
    <property type="nucleotide sequence ID" value="NZ_CP124535.1"/>
</dbReference>
<protein>
    <submittedName>
        <fullName evidence="1">Acylphosphatase</fullName>
    </submittedName>
</protein>
<evidence type="ECO:0000313" key="1">
    <source>
        <dbReference type="EMBL" id="WGV16328.1"/>
    </source>
</evidence>
<organism evidence="1 2">
    <name type="scientific">Fuscovulum ytuae</name>
    <dbReference type="NCBI Taxonomy" id="3042299"/>
    <lineage>
        <taxon>Bacteria</taxon>
        <taxon>Pseudomonadati</taxon>
        <taxon>Pseudomonadota</taxon>
        <taxon>Alphaproteobacteria</taxon>
        <taxon>Rhodobacterales</taxon>
        <taxon>Paracoccaceae</taxon>
        <taxon>Fuscovulum</taxon>
    </lineage>
</organism>
<dbReference type="InterPro" id="IPR036046">
    <property type="entry name" value="Acylphosphatase-like_dom_sf"/>
</dbReference>
<name>A0ABY8Q647_9RHOB</name>
<gene>
    <name evidence="1" type="ORF">QF092_00505</name>
</gene>
<accession>A0ABY8Q647</accession>
<evidence type="ECO:0000313" key="2">
    <source>
        <dbReference type="Proteomes" id="UP001230978"/>
    </source>
</evidence>
<keyword evidence="2" id="KW-1185">Reference proteome</keyword>
<proteinExistence type="predicted"/>
<dbReference type="Proteomes" id="UP001230978">
    <property type="component" value="Chromosome"/>
</dbReference>
<dbReference type="EMBL" id="CP124535">
    <property type="protein sequence ID" value="WGV16328.1"/>
    <property type="molecule type" value="Genomic_DNA"/>
</dbReference>
<sequence>MPSERFIIRGDLGAATFVPWVLRHMAKLGLTGGFGTTEAMQAELHVAGPSDLIDALEMGVSLGPIESWVESIERSPLNRAA</sequence>
<dbReference type="SUPFAM" id="SSF54975">
    <property type="entry name" value="Acylphosphatase/BLUF domain-like"/>
    <property type="match status" value="1"/>
</dbReference>